<keyword evidence="2" id="KW-0238">DNA-binding</keyword>
<accession>A0A699IUX0</accession>
<name>A0A699IUX0_TANCI</name>
<feature type="non-terminal residue" evidence="2">
    <location>
        <position position="70"/>
    </location>
</feature>
<feature type="compositionally biased region" description="Basic and acidic residues" evidence="1">
    <location>
        <begin position="47"/>
        <end position="59"/>
    </location>
</feature>
<sequence length="70" mass="7407">MANQSTMKKCIACGQTGHSTTACNNERVGTLKLFGVQIDPKPGQSNGKEKVDEVDDRHPPPVASNVGSLL</sequence>
<evidence type="ECO:0000313" key="2">
    <source>
        <dbReference type="EMBL" id="GEZ87856.1"/>
    </source>
</evidence>
<proteinExistence type="predicted"/>
<gene>
    <name evidence="2" type="ORF">Tci_559829</name>
</gene>
<dbReference type="EMBL" id="BKCJ010336261">
    <property type="protein sequence ID" value="GEZ87856.1"/>
    <property type="molecule type" value="Genomic_DNA"/>
</dbReference>
<comment type="caution">
    <text evidence="2">The sequence shown here is derived from an EMBL/GenBank/DDBJ whole genome shotgun (WGS) entry which is preliminary data.</text>
</comment>
<evidence type="ECO:0000256" key="1">
    <source>
        <dbReference type="SAM" id="MobiDB-lite"/>
    </source>
</evidence>
<feature type="region of interest" description="Disordered" evidence="1">
    <location>
        <begin position="37"/>
        <end position="70"/>
    </location>
</feature>
<organism evidence="2">
    <name type="scientific">Tanacetum cinerariifolium</name>
    <name type="common">Dalmatian daisy</name>
    <name type="synonym">Chrysanthemum cinerariifolium</name>
    <dbReference type="NCBI Taxonomy" id="118510"/>
    <lineage>
        <taxon>Eukaryota</taxon>
        <taxon>Viridiplantae</taxon>
        <taxon>Streptophyta</taxon>
        <taxon>Embryophyta</taxon>
        <taxon>Tracheophyta</taxon>
        <taxon>Spermatophyta</taxon>
        <taxon>Magnoliopsida</taxon>
        <taxon>eudicotyledons</taxon>
        <taxon>Gunneridae</taxon>
        <taxon>Pentapetalae</taxon>
        <taxon>asterids</taxon>
        <taxon>campanulids</taxon>
        <taxon>Asterales</taxon>
        <taxon>Asteraceae</taxon>
        <taxon>Asteroideae</taxon>
        <taxon>Anthemideae</taxon>
        <taxon>Anthemidinae</taxon>
        <taxon>Tanacetum</taxon>
    </lineage>
</organism>
<reference evidence="2" key="1">
    <citation type="journal article" date="2019" name="Sci. Rep.">
        <title>Draft genome of Tanacetum cinerariifolium, the natural source of mosquito coil.</title>
        <authorList>
            <person name="Yamashiro T."/>
            <person name="Shiraishi A."/>
            <person name="Satake H."/>
            <person name="Nakayama K."/>
        </authorList>
    </citation>
    <scope>NUCLEOTIDE SEQUENCE</scope>
</reference>
<keyword evidence="2" id="KW-0371">Homeobox</keyword>
<dbReference type="AlphaFoldDB" id="A0A699IUX0"/>
<protein>
    <submittedName>
        <fullName evidence="2">Homeodomain-like protein</fullName>
    </submittedName>
</protein>
<dbReference type="GO" id="GO:0003677">
    <property type="term" value="F:DNA binding"/>
    <property type="evidence" value="ECO:0007669"/>
    <property type="project" value="UniProtKB-KW"/>
</dbReference>